<dbReference type="GeneID" id="63740176"/>
<accession>A0A0B2WSH1</accession>
<dbReference type="AlphaFoldDB" id="A0A0B2WSH1"/>
<dbReference type="RefSeq" id="XP_040677498.1">
    <property type="nucleotide sequence ID" value="XM_040824519.1"/>
</dbReference>
<protein>
    <submittedName>
        <fullName evidence="1">Uncharacterized protein</fullName>
    </submittedName>
</protein>
<proteinExistence type="predicted"/>
<dbReference type="EMBL" id="AZHE01000015">
    <property type="protein sequence ID" value="KHN96432.1"/>
    <property type="molecule type" value="Genomic_DNA"/>
</dbReference>
<keyword evidence="2" id="KW-1185">Reference proteome</keyword>
<dbReference type="OrthoDB" id="10556196at2759"/>
<reference evidence="1 2" key="1">
    <citation type="journal article" date="2014" name="Proc. Natl. Acad. Sci. U.S.A.">
        <title>Trajectory and genomic determinants of fungal-pathogen speciation and host adaptation.</title>
        <authorList>
            <person name="Hu X."/>
            <person name="Xiao G."/>
            <person name="Zheng P."/>
            <person name="Shang Y."/>
            <person name="Su Y."/>
            <person name="Zhang X."/>
            <person name="Liu X."/>
            <person name="Zhan S."/>
            <person name="St Leger R.J."/>
            <person name="Wang C."/>
        </authorList>
    </citation>
    <scope>NUCLEOTIDE SEQUENCE [LARGE SCALE GENOMIC DNA]</scope>
    <source>
        <strain evidence="1 2">ARSEF 1941</strain>
    </source>
</reference>
<dbReference type="HOGENOM" id="CLU_1949312_0_0_1"/>
<evidence type="ECO:0000313" key="1">
    <source>
        <dbReference type="EMBL" id="KHN96432.1"/>
    </source>
</evidence>
<gene>
    <name evidence="1" type="ORF">MAM_05721</name>
</gene>
<sequence>MAVFDDSQLSTTLSTAICTTPMLNIGRTLSLLLPPCHFWTRWHDPSLTSLSQQPFDTMHKRLWQLASKPSNCPRRLRAQVDLSVDMAKRQILSSRVCRKLVLVSGLARRLPRSTPYMAAVSAVCAVMGL</sequence>
<organism evidence="1 2">
    <name type="scientific">Metarhizium album (strain ARSEF 1941)</name>
    <dbReference type="NCBI Taxonomy" id="1081103"/>
    <lineage>
        <taxon>Eukaryota</taxon>
        <taxon>Fungi</taxon>
        <taxon>Dikarya</taxon>
        <taxon>Ascomycota</taxon>
        <taxon>Pezizomycotina</taxon>
        <taxon>Sordariomycetes</taxon>
        <taxon>Hypocreomycetidae</taxon>
        <taxon>Hypocreales</taxon>
        <taxon>Clavicipitaceae</taxon>
        <taxon>Metarhizium</taxon>
    </lineage>
</organism>
<dbReference type="Proteomes" id="UP000030816">
    <property type="component" value="Unassembled WGS sequence"/>
</dbReference>
<name>A0A0B2WSH1_METAS</name>
<evidence type="ECO:0000313" key="2">
    <source>
        <dbReference type="Proteomes" id="UP000030816"/>
    </source>
</evidence>
<comment type="caution">
    <text evidence="1">The sequence shown here is derived from an EMBL/GenBank/DDBJ whole genome shotgun (WGS) entry which is preliminary data.</text>
</comment>